<reference evidence="5 6" key="1">
    <citation type="journal article" date="2019" name="Int. J. Syst. Evol. Microbiol.">
        <title>The Global Catalogue of Microorganisms (GCM) 10K type strain sequencing project: providing services to taxonomists for standard genome sequencing and annotation.</title>
        <authorList>
            <consortium name="The Broad Institute Genomics Platform"/>
            <consortium name="The Broad Institute Genome Sequencing Center for Infectious Disease"/>
            <person name="Wu L."/>
            <person name="Ma J."/>
        </authorList>
    </citation>
    <scope>NUCLEOTIDE SEQUENCE [LARGE SCALE GENOMIC DNA]</scope>
    <source>
        <strain evidence="5 6">CGMCC 1.12859</strain>
    </source>
</reference>
<dbReference type="InterPro" id="IPR036390">
    <property type="entry name" value="WH_DNA-bd_sf"/>
</dbReference>
<keyword evidence="1" id="KW-0805">Transcription regulation</keyword>
<keyword evidence="2" id="KW-0238">DNA-binding</keyword>
<dbReference type="InterPro" id="IPR051011">
    <property type="entry name" value="Metal_resp_trans_reg"/>
</dbReference>
<dbReference type="InterPro" id="IPR001845">
    <property type="entry name" value="HTH_ArsR_DNA-bd_dom"/>
</dbReference>
<dbReference type="AlphaFoldDB" id="A0ABD6BTT3"/>
<dbReference type="CDD" id="cd00090">
    <property type="entry name" value="HTH_ARSR"/>
    <property type="match status" value="1"/>
</dbReference>
<evidence type="ECO:0000313" key="5">
    <source>
        <dbReference type="EMBL" id="MFD1568514.1"/>
    </source>
</evidence>
<dbReference type="PROSITE" id="PS50987">
    <property type="entry name" value="HTH_ARSR_2"/>
    <property type="match status" value="1"/>
</dbReference>
<evidence type="ECO:0000313" key="6">
    <source>
        <dbReference type="Proteomes" id="UP001597139"/>
    </source>
</evidence>
<dbReference type="EMBL" id="JBHUCZ010000012">
    <property type="protein sequence ID" value="MFD1568514.1"/>
    <property type="molecule type" value="Genomic_DNA"/>
</dbReference>
<dbReference type="SMART" id="SM00418">
    <property type="entry name" value="HTH_ARSR"/>
    <property type="match status" value="1"/>
</dbReference>
<evidence type="ECO:0000256" key="3">
    <source>
        <dbReference type="ARBA" id="ARBA00023163"/>
    </source>
</evidence>
<dbReference type="PANTHER" id="PTHR43132:SF6">
    <property type="entry name" value="HTH-TYPE TRANSCRIPTIONAL REPRESSOR CZRA"/>
    <property type="match status" value="1"/>
</dbReference>
<accession>A0ABD6BTT3</accession>
<feature type="domain" description="HTH arsR-type" evidence="4">
    <location>
        <begin position="24"/>
        <end position="122"/>
    </location>
</feature>
<dbReference type="Proteomes" id="UP001597139">
    <property type="component" value="Unassembled WGS sequence"/>
</dbReference>
<name>A0ABD6BTT3_9EURY</name>
<dbReference type="RefSeq" id="WP_267648013.1">
    <property type="nucleotide sequence ID" value="NZ_JANHGR010000003.1"/>
</dbReference>
<proteinExistence type="predicted"/>
<dbReference type="InterPro" id="IPR011991">
    <property type="entry name" value="ArsR-like_HTH"/>
</dbReference>
<dbReference type="PANTHER" id="PTHR43132">
    <property type="entry name" value="ARSENICAL RESISTANCE OPERON REPRESSOR ARSR-RELATED"/>
    <property type="match status" value="1"/>
</dbReference>
<dbReference type="PRINTS" id="PR00778">
    <property type="entry name" value="HTHARSR"/>
</dbReference>
<evidence type="ECO:0000256" key="1">
    <source>
        <dbReference type="ARBA" id="ARBA00023015"/>
    </source>
</evidence>
<dbReference type="Pfam" id="PF12840">
    <property type="entry name" value="HTH_20"/>
    <property type="match status" value="1"/>
</dbReference>
<gene>
    <name evidence="5" type="ORF">ACFSAU_13540</name>
</gene>
<organism evidence="5 6">
    <name type="scientific">Halolamina litorea</name>
    <dbReference type="NCBI Taxonomy" id="1515593"/>
    <lineage>
        <taxon>Archaea</taxon>
        <taxon>Methanobacteriati</taxon>
        <taxon>Methanobacteriota</taxon>
        <taxon>Stenosarchaea group</taxon>
        <taxon>Halobacteria</taxon>
        <taxon>Halobacteriales</taxon>
        <taxon>Haloferacaceae</taxon>
    </lineage>
</organism>
<evidence type="ECO:0000256" key="2">
    <source>
        <dbReference type="ARBA" id="ARBA00023125"/>
    </source>
</evidence>
<dbReference type="InterPro" id="IPR036388">
    <property type="entry name" value="WH-like_DNA-bd_sf"/>
</dbReference>
<keyword evidence="6" id="KW-1185">Reference proteome</keyword>
<protein>
    <submittedName>
        <fullName evidence="5">ArsR/SmtB family transcription factor</fullName>
    </submittedName>
</protein>
<dbReference type="SUPFAM" id="SSF46785">
    <property type="entry name" value="Winged helix' DNA-binding domain"/>
    <property type="match status" value="1"/>
</dbReference>
<sequence length="122" mass="13922">METNGASDEEQPPGYERVEQELLRETFELDEVTAFFQTMANSTRLTILYILIEDGPVESADLADAVDREQNYLYHHLNELEEADLVRKRRQNGTSVYELSPDGGQSVPRLLDAIDDYAARIE</sequence>
<dbReference type="Gene3D" id="1.10.10.10">
    <property type="entry name" value="Winged helix-like DNA-binding domain superfamily/Winged helix DNA-binding domain"/>
    <property type="match status" value="1"/>
</dbReference>
<keyword evidence="3" id="KW-0804">Transcription</keyword>
<evidence type="ECO:0000259" key="4">
    <source>
        <dbReference type="PROSITE" id="PS50987"/>
    </source>
</evidence>
<comment type="caution">
    <text evidence="5">The sequence shown here is derived from an EMBL/GenBank/DDBJ whole genome shotgun (WGS) entry which is preliminary data.</text>
</comment>
<dbReference type="GO" id="GO:0003677">
    <property type="term" value="F:DNA binding"/>
    <property type="evidence" value="ECO:0007669"/>
    <property type="project" value="UniProtKB-KW"/>
</dbReference>